<evidence type="ECO:0000256" key="5">
    <source>
        <dbReference type="ARBA" id="ARBA00023128"/>
    </source>
</evidence>
<reference evidence="9" key="1">
    <citation type="submission" date="2017-08" db="EMBL/GenBank/DDBJ databases">
        <authorList>
            <person name="Polle J.E."/>
            <person name="Barry K."/>
            <person name="Cushman J."/>
            <person name="Schmutz J."/>
            <person name="Tran D."/>
            <person name="Hathwaick L.T."/>
            <person name="Yim W.C."/>
            <person name="Jenkins J."/>
            <person name="Mckie-Krisberg Z.M."/>
            <person name="Prochnik S."/>
            <person name="Lindquist E."/>
            <person name="Dockter R.B."/>
            <person name="Adam C."/>
            <person name="Molina H."/>
            <person name="Bunkerborg J."/>
            <person name="Jin E."/>
            <person name="Buchheim M."/>
            <person name="Magnuson J."/>
        </authorList>
    </citation>
    <scope>NUCLEOTIDE SEQUENCE</scope>
    <source>
        <strain evidence="9">CCAP 19/18</strain>
    </source>
</reference>
<evidence type="ECO:0000256" key="2">
    <source>
        <dbReference type="ARBA" id="ARBA00022448"/>
    </source>
</evidence>
<feature type="domain" description="Mitochondrial outer membrane transport complex Sam37/metaxin N-terminal" evidence="7">
    <location>
        <begin position="23"/>
        <end position="149"/>
    </location>
</feature>
<comment type="subcellular location">
    <subcellularLocation>
        <location evidence="1">Mitochondrion outer membrane</location>
    </subcellularLocation>
</comment>
<dbReference type="InterPro" id="IPR050931">
    <property type="entry name" value="Mito_Protein_Transport_Metaxin"/>
</dbReference>
<evidence type="ECO:0000259" key="8">
    <source>
        <dbReference type="Pfam" id="PF17171"/>
    </source>
</evidence>
<evidence type="ECO:0000256" key="4">
    <source>
        <dbReference type="ARBA" id="ARBA00022927"/>
    </source>
</evidence>
<protein>
    <recommendedName>
        <fullName evidence="11">Metaxin</fullName>
    </recommendedName>
</protein>
<keyword evidence="4" id="KW-0653">Protein transport</keyword>
<keyword evidence="5" id="KW-0496">Mitochondrion</keyword>
<keyword evidence="6" id="KW-0472">Membrane</keyword>
<gene>
    <name evidence="9" type="ORF">DUNSADRAFT_4236</name>
</gene>
<dbReference type="InterPro" id="IPR033468">
    <property type="entry name" value="Metaxin_GST"/>
</dbReference>
<feature type="domain" description="Metaxin glutathione S-transferase" evidence="8">
    <location>
        <begin position="170"/>
        <end position="233"/>
    </location>
</feature>
<evidence type="ECO:0000313" key="10">
    <source>
        <dbReference type="Proteomes" id="UP000815325"/>
    </source>
</evidence>
<dbReference type="CDD" id="cd03054">
    <property type="entry name" value="GST_N_Metaxin"/>
    <property type="match status" value="1"/>
</dbReference>
<evidence type="ECO:0000313" key="9">
    <source>
        <dbReference type="EMBL" id="KAF5837543.1"/>
    </source>
</evidence>
<keyword evidence="10" id="KW-1185">Reference proteome</keyword>
<dbReference type="InterPro" id="IPR019564">
    <property type="entry name" value="Sam37/metaxin_N"/>
</dbReference>
<keyword evidence="2" id="KW-0813">Transport</keyword>
<keyword evidence="3" id="KW-1000">Mitochondrion outer membrane</keyword>
<dbReference type="Proteomes" id="UP000815325">
    <property type="component" value="Unassembled WGS sequence"/>
</dbReference>
<name>A0ABQ7GSH7_DUNSA</name>
<comment type="caution">
    <text evidence="9">The sequence shown here is derived from an EMBL/GenBank/DDBJ whole genome shotgun (WGS) entry which is preliminary data.</text>
</comment>
<dbReference type="PANTHER" id="PTHR12289:SF41">
    <property type="entry name" value="FAILED AXON CONNECTIONS-RELATED"/>
    <property type="match status" value="1"/>
</dbReference>
<organism evidence="9 10">
    <name type="scientific">Dunaliella salina</name>
    <name type="common">Green alga</name>
    <name type="synonym">Protococcus salinus</name>
    <dbReference type="NCBI Taxonomy" id="3046"/>
    <lineage>
        <taxon>Eukaryota</taxon>
        <taxon>Viridiplantae</taxon>
        <taxon>Chlorophyta</taxon>
        <taxon>core chlorophytes</taxon>
        <taxon>Chlorophyceae</taxon>
        <taxon>CS clade</taxon>
        <taxon>Chlamydomonadales</taxon>
        <taxon>Dunaliellaceae</taxon>
        <taxon>Dunaliella</taxon>
    </lineage>
</organism>
<evidence type="ECO:0000256" key="1">
    <source>
        <dbReference type="ARBA" id="ARBA00004294"/>
    </source>
</evidence>
<evidence type="ECO:0000256" key="6">
    <source>
        <dbReference type="ARBA" id="ARBA00023136"/>
    </source>
</evidence>
<evidence type="ECO:0000256" key="3">
    <source>
        <dbReference type="ARBA" id="ARBA00022787"/>
    </source>
</evidence>
<dbReference type="Pfam" id="PF10568">
    <property type="entry name" value="Tom37"/>
    <property type="match status" value="1"/>
</dbReference>
<dbReference type="Pfam" id="PF17171">
    <property type="entry name" value="GST_C_6"/>
    <property type="match status" value="1"/>
</dbReference>
<evidence type="ECO:0008006" key="11">
    <source>
        <dbReference type="Google" id="ProtNLM"/>
    </source>
</evidence>
<proteinExistence type="predicted"/>
<accession>A0ABQ7GSH7</accession>
<sequence length="342" mass="37107">MAAPPTLYQWPSAWGLPSVSPACLQVEAYMRLTQQGFTVVTCSTPSKSPTGNLPALERGADISPGCSNDFSSARNAIQLAKSSMKDLDISLSPAQRAVQLAFTSLIQHRLEVATEYSIWCEKLGYREYTKAAFSSQPFPLNHIVPWSMRREALGRYARLKSEEVYDGACEVLSAVADRLSSNSANRFLFGAQPSSLDALLLGHLLFYRSSPAAVPVLKDKVASTPVLSAYVDNALAHFFKGQAPQASIPTAAQGDAEAASTSASFAWSDAAKGKKQSKPAEPTAAEKEFRRKSWWWLAGAALTTVGYIISSNRYLSVEQLQGMLGGYDGDDEEEEEEEGDDE</sequence>
<dbReference type="PANTHER" id="PTHR12289">
    <property type="entry name" value="METAXIN RELATED"/>
    <property type="match status" value="1"/>
</dbReference>
<evidence type="ECO:0000259" key="7">
    <source>
        <dbReference type="Pfam" id="PF10568"/>
    </source>
</evidence>
<dbReference type="EMBL" id="MU069612">
    <property type="protein sequence ID" value="KAF5837543.1"/>
    <property type="molecule type" value="Genomic_DNA"/>
</dbReference>